<dbReference type="AlphaFoldDB" id="A0A7W9WXQ6"/>
<organism evidence="1 2">
    <name type="scientific">Massilia aurea</name>
    <dbReference type="NCBI Taxonomy" id="373040"/>
    <lineage>
        <taxon>Bacteria</taxon>
        <taxon>Pseudomonadati</taxon>
        <taxon>Pseudomonadota</taxon>
        <taxon>Betaproteobacteria</taxon>
        <taxon>Burkholderiales</taxon>
        <taxon>Oxalobacteraceae</taxon>
        <taxon>Telluria group</taxon>
        <taxon>Massilia</taxon>
    </lineage>
</organism>
<proteinExistence type="predicted"/>
<sequence length="127" mass="14548">MSNTGTILDFGNSEYEKIPTDFPKTASIGAVPGNQPKFLASLYQGHFYEMGKTPPEVYSRWVICNDLVDQLVSKAFDSKEGKRSHMSEHEILEQYRTRLLATNWTSTAEAEWVITDVAKRLNWKFKI</sequence>
<dbReference type="EMBL" id="JACHBX010000001">
    <property type="protein sequence ID" value="MBB6132647.1"/>
    <property type="molecule type" value="Genomic_DNA"/>
</dbReference>
<keyword evidence="2" id="KW-1185">Reference proteome</keyword>
<gene>
    <name evidence="1" type="ORF">HD842_000758</name>
</gene>
<evidence type="ECO:0000313" key="1">
    <source>
        <dbReference type="EMBL" id="MBB6132647.1"/>
    </source>
</evidence>
<name>A0A7W9WXQ6_9BURK</name>
<dbReference type="RefSeq" id="WP_183551161.1">
    <property type="nucleotide sequence ID" value="NZ_JACHBX010000001.1"/>
</dbReference>
<comment type="caution">
    <text evidence="1">The sequence shown here is derived from an EMBL/GenBank/DDBJ whole genome shotgun (WGS) entry which is preliminary data.</text>
</comment>
<reference evidence="1 2" key="1">
    <citation type="submission" date="2020-08" db="EMBL/GenBank/DDBJ databases">
        <title>The Agave Microbiome: Exploring the role of microbial communities in plant adaptations to desert environments.</title>
        <authorList>
            <person name="Partida-Martinez L.P."/>
        </authorList>
    </citation>
    <scope>NUCLEOTIDE SEQUENCE [LARGE SCALE GENOMIC DNA]</scope>
    <source>
        <strain evidence="1 2">AT3.2</strain>
    </source>
</reference>
<protein>
    <submittedName>
        <fullName evidence="1">Uncharacterized protein</fullName>
    </submittedName>
</protein>
<accession>A0A7W9WXQ6</accession>
<evidence type="ECO:0000313" key="2">
    <source>
        <dbReference type="Proteomes" id="UP000540787"/>
    </source>
</evidence>
<dbReference type="Proteomes" id="UP000540787">
    <property type="component" value="Unassembled WGS sequence"/>
</dbReference>